<dbReference type="EMBL" id="CAJNNV010030021">
    <property type="protein sequence ID" value="CAE8631064.1"/>
    <property type="molecule type" value="Genomic_DNA"/>
</dbReference>
<comment type="subcellular location">
    <subcellularLocation>
        <location evidence="1">Cell membrane</location>
        <topology evidence="1">Multi-pass membrane protein</topology>
    </subcellularLocation>
</comment>
<feature type="transmembrane region" description="Helical" evidence="10">
    <location>
        <begin position="182"/>
        <end position="201"/>
    </location>
</feature>
<dbReference type="AlphaFoldDB" id="A0A813H040"/>
<dbReference type="InterPro" id="IPR034294">
    <property type="entry name" value="Aquaporin_transptr"/>
</dbReference>
<evidence type="ECO:0000256" key="3">
    <source>
        <dbReference type="ARBA" id="ARBA00022448"/>
    </source>
</evidence>
<feature type="transmembrane region" description="Helical" evidence="10">
    <location>
        <begin position="91"/>
        <end position="109"/>
    </location>
</feature>
<evidence type="ECO:0000256" key="6">
    <source>
        <dbReference type="ARBA" id="ARBA00022989"/>
    </source>
</evidence>
<accession>A0A813H040</accession>
<dbReference type="PANTHER" id="PTHR19139">
    <property type="entry name" value="AQUAPORIN TRANSPORTER"/>
    <property type="match status" value="1"/>
</dbReference>
<evidence type="ECO:0000256" key="1">
    <source>
        <dbReference type="ARBA" id="ARBA00004651"/>
    </source>
</evidence>
<dbReference type="GO" id="GO:0015250">
    <property type="term" value="F:water channel activity"/>
    <property type="evidence" value="ECO:0007669"/>
    <property type="project" value="TreeGrafter"/>
</dbReference>
<reference evidence="11" key="1">
    <citation type="submission" date="2021-02" db="EMBL/GenBank/DDBJ databases">
        <authorList>
            <person name="Dougan E. K."/>
            <person name="Rhodes N."/>
            <person name="Thang M."/>
            <person name="Chan C."/>
        </authorList>
    </citation>
    <scope>NUCLEOTIDE SEQUENCE</scope>
</reference>
<comment type="caution">
    <text evidence="11">The sequence shown here is derived from an EMBL/GenBank/DDBJ whole genome shotgun (WGS) entry which is preliminary data.</text>
</comment>
<feature type="non-terminal residue" evidence="11">
    <location>
        <position position="446"/>
    </location>
</feature>
<evidence type="ECO:0000313" key="11">
    <source>
        <dbReference type="EMBL" id="CAE8631064.1"/>
    </source>
</evidence>
<feature type="transmembrane region" description="Helical" evidence="10">
    <location>
        <begin position="213"/>
        <end position="233"/>
    </location>
</feature>
<evidence type="ECO:0000256" key="2">
    <source>
        <dbReference type="ARBA" id="ARBA00006175"/>
    </source>
</evidence>
<sequence>HLGSFNPLEQDCTQVTFPVKPEKMAEEHAKMPDDDHKHHHHETADTVDKETTFTNYKSILSKQFAVSLVVESVGVMFFQILGATATKEMGPFVNGFALAVWIYTAANISGGHINPAVTFSVFICGFFPLIHSLFYVVLQIVGAIIGSWVTSALVPGAYVNMGDGGPGCFDRGVVSKIDDGQLFGWELVMTFTLISSVYACGIAKPGHGSHTPLVVGLSLLVCAGSGGQYTGAALNPARVLGPLAIFTCGKDVWWIYIVAHLAAALLACSLFAFVSGAGPLNPFHSTRVLGLRWHEAIWMMISGLPPKRLRVSDKDNIADLIKRETSDKPPTTSQTSMQQAPQGGHIGQSSAEEGSPRRRRPDPKDLGLPTSRSADCCFDKDILKRFSRRVMDYAVGEGGLARKAEELMQRPDIEKHLLRPASRYVHLSRMRMLDLEFRPWRPLSHD</sequence>
<dbReference type="Pfam" id="PF00230">
    <property type="entry name" value="MIP"/>
    <property type="match status" value="1"/>
</dbReference>
<feature type="region of interest" description="Disordered" evidence="9">
    <location>
        <begin position="26"/>
        <end position="45"/>
    </location>
</feature>
<feature type="non-terminal residue" evidence="11">
    <location>
        <position position="1"/>
    </location>
</feature>
<name>A0A813H040_POLGL</name>
<proteinExistence type="inferred from homology"/>
<dbReference type="OrthoDB" id="3222at2759"/>
<keyword evidence="4" id="KW-1003">Cell membrane</keyword>
<dbReference type="InterPro" id="IPR023271">
    <property type="entry name" value="Aquaporin-like"/>
</dbReference>
<keyword evidence="6 10" id="KW-1133">Transmembrane helix</keyword>
<evidence type="ECO:0000256" key="8">
    <source>
        <dbReference type="RuleBase" id="RU000477"/>
    </source>
</evidence>
<keyword evidence="3 8" id="KW-0813">Transport</keyword>
<evidence type="ECO:0008006" key="13">
    <source>
        <dbReference type="Google" id="ProtNLM"/>
    </source>
</evidence>
<evidence type="ECO:0000256" key="7">
    <source>
        <dbReference type="ARBA" id="ARBA00023136"/>
    </source>
</evidence>
<protein>
    <recommendedName>
        <fullName evidence="13">Aquaporin</fullName>
    </recommendedName>
</protein>
<dbReference type="SUPFAM" id="SSF81338">
    <property type="entry name" value="Aquaporin-like"/>
    <property type="match status" value="1"/>
</dbReference>
<comment type="similarity">
    <text evidence="2 8">Belongs to the MIP/aquaporin (TC 1.A.8) family.</text>
</comment>
<feature type="transmembrane region" description="Helical" evidence="10">
    <location>
        <begin position="64"/>
        <end position="85"/>
    </location>
</feature>
<evidence type="ECO:0000313" key="12">
    <source>
        <dbReference type="Proteomes" id="UP000654075"/>
    </source>
</evidence>
<evidence type="ECO:0000256" key="9">
    <source>
        <dbReference type="SAM" id="MobiDB-lite"/>
    </source>
</evidence>
<keyword evidence="5 8" id="KW-0812">Transmembrane</keyword>
<dbReference type="GO" id="GO:0005886">
    <property type="term" value="C:plasma membrane"/>
    <property type="evidence" value="ECO:0007669"/>
    <property type="project" value="UniProtKB-SubCell"/>
</dbReference>
<evidence type="ECO:0000256" key="10">
    <source>
        <dbReference type="SAM" id="Phobius"/>
    </source>
</evidence>
<feature type="transmembrane region" description="Helical" evidence="10">
    <location>
        <begin position="121"/>
        <end position="145"/>
    </location>
</feature>
<dbReference type="PRINTS" id="PR00783">
    <property type="entry name" value="MINTRINSICP"/>
</dbReference>
<evidence type="ECO:0000256" key="4">
    <source>
        <dbReference type="ARBA" id="ARBA00022475"/>
    </source>
</evidence>
<feature type="region of interest" description="Disordered" evidence="9">
    <location>
        <begin position="322"/>
        <end position="372"/>
    </location>
</feature>
<dbReference type="InterPro" id="IPR000425">
    <property type="entry name" value="MIP"/>
</dbReference>
<gene>
    <name evidence="11" type="ORF">PGLA1383_LOCUS47204</name>
</gene>
<dbReference type="PROSITE" id="PS00221">
    <property type="entry name" value="MIP"/>
    <property type="match status" value="1"/>
</dbReference>
<evidence type="ECO:0000256" key="5">
    <source>
        <dbReference type="ARBA" id="ARBA00022692"/>
    </source>
</evidence>
<organism evidence="11 12">
    <name type="scientific">Polarella glacialis</name>
    <name type="common">Dinoflagellate</name>
    <dbReference type="NCBI Taxonomy" id="89957"/>
    <lineage>
        <taxon>Eukaryota</taxon>
        <taxon>Sar</taxon>
        <taxon>Alveolata</taxon>
        <taxon>Dinophyceae</taxon>
        <taxon>Suessiales</taxon>
        <taxon>Suessiaceae</taxon>
        <taxon>Polarella</taxon>
    </lineage>
</organism>
<dbReference type="InterPro" id="IPR022357">
    <property type="entry name" value="MIP_CS"/>
</dbReference>
<keyword evidence="7 10" id="KW-0472">Membrane</keyword>
<feature type="compositionally biased region" description="Polar residues" evidence="9">
    <location>
        <begin position="328"/>
        <end position="352"/>
    </location>
</feature>
<feature type="transmembrane region" description="Helical" evidence="10">
    <location>
        <begin position="253"/>
        <end position="274"/>
    </location>
</feature>
<dbReference type="PANTHER" id="PTHR19139:SF199">
    <property type="entry name" value="MIP17260P"/>
    <property type="match status" value="1"/>
</dbReference>
<keyword evidence="12" id="KW-1185">Reference proteome</keyword>
<dbReference type="Proteomes" id="UP000654075">
    <property type="component" value="Unassembled WGS sequence"/>
</dbReference>
<dbReference type="Gene3D" id="1.20.1080.10">
    <property type="entry name" value="Glycerol uptake facilitator protein"/>
    <property type="match status" value="1"/>
</dbReference>